<evidence type="ECO:0008006" key="4">
    <source>
        <dbReference type="Google" id="ProtNLM"/>
    </source>
</evidence>
<feature type="region of interest" description="Disordered" evidence="1">
    <location>
        <begin position="23"/>
        <end position="42"/>
    </location>
</feature>
<evidence type="ECO:0000313" key="3">
    <source>
        <dbReference type="Proteomes" id="UP001525566"/>
    </source>
</evidence>
<name>A0ABT2IS29_9FLAO</name>
<dbReference type="Proteomes" id="UP001525566">
    <property type="component" value="Unassembled WGS sequence"/>
</dbReference>
<evidence type="ECO:0000256" key="1">
    <source>
        <dbReference type="SAM" id="MobiDB-lite"/>
    </source>
</evidence>
<gene>
    <name evidence="2" type="ORF">N0B48_07080</name>
</gene>
<proteinExistence type="predicted"/>
<feature type="compositionally biased region" description="Polar residues" evidence="1">
    <location>
        <begin position="27"/>
        <end position="42"/>
    </location>
</feature>
<protein>
    <recommendedName>
        <fullName evidence="4">Lipoprotein</fullName>
    </recommendedName>
</protein>
<organism evidence="2 3">
    <name type="scientific">Chryseobacterium herbae</name>
    <dbReference type="NCBI Taxonomy" id="2976476"/>
    <lineage>
        <taxon>Bacteria</taxon>
        <taxon>Pseudomonadati</taxon>
        <taxon>Bacteroidota</taxon>
        <taxon>Flavobacteriia</taxon>
        <taxon>Flavobacteriales</taxon>
        <taxon>Weeksellaceae</taxon>
        <taxon>Chryseobacterium group</taxon>
        <taxon>Chryseobacterium</taxon>
    </lineage>
</organism>
<sequence>MFHKAIIFSLGMLTLAGCNAQKKTKTPDSTSGTTANTSGPKSSVQKEGVIYLNQGENKFLKEYEMNVTFKGVSEDSRCPEGVNCIWAGVAVAQIEVMGTYTRPVVLLLASSDNAGRNYYMSEEFNGYTISLKEITPFPKSEGGVKALEGKYKVALTIKKADGAANPNPTRK</sequence>
<accession>A0ABT2IS29</accession>
<comment type="caution">
    <text evidence="2">The sequence shown here is derived from an EMBL/GenBank/DDBJ whole genome shotgun (WGS) entry which is preliminary data.</text>
</comment>
<keyword evidence="3" id="KW-1185">Reference proteome</keyword>
<reference evidence="2 3" key="1">
    <citation type="submission" date="2022-09" db="EMBL/GenBank/DDBJ databases">
        <title>Chryseobacterium oleae sp.nov., isolated from the inter-root soil of Pyrola calliantha H. Andr. in Tibet.</title>
        <authorList>
            <person name="Li Z."/>
        </authorList>
    </citation>
    <scope>NUCLEOTIDE SEQUENCE [LARGE SCALE GENOMIC DNA]</scope>
    <source>
        <strain evidence="3">pc1-10</strain>
    </source>
</reference>
<dbReference type="PROSITE" id="PS51257">
    <property type="entry name" value="PROKAR_LIPOPROTEIN"/>
    <property type="match status" value="1"/>
</dbReference>
<evidence type="ECO:0000313" key="2">
    <source>
        <dbReference type="EMBL" id="MCT2561639.1"/>
    </source>
</evidence>
<dbReference type="RefSeq" id="WP_259837838.1">
    <property type="nucleotide sequence ID" value="NZ_JAOAMU010000002.1"/>
</dbReference>
<dbReference type="EMBL" id="JAOAMU010000002">
    <property type="protein sequence ID" value="MCT2561639.1"/>
    <property type="molecule type" value="Genomic_DNA"/>
</dbReference>